<keyword evidence="1 11" id="KW-0813">Transport</keyword>
<dbReference type="GO" id="GO:0005886">
    <property type="term" value="C:plasma membrane"/>
    <property type="evidence" value="ECO:0007669"/>
    <property type="project" value="UniProtKB-SubCell"/>
</dbReference>
<evidence type="ECO:0000256" key="3">
    <source>
        <dbReference type="ARBA" id="ARBA00022538"/>
    </source>
</evidence>
<evidence type="ECO:0000313" key="12">
    <source>
        <dbReference type="EMBL" id="EHR35646.1"/>
    </source>
</evidence>
<dbReference type="AlphaFoldDB" id="H3NLX6"/>
<sequence>MKNSKNIFSSLRQSFLITFVLMIICGLLFPLVLTGMSSVLFAEKANGSIIDINDKKYGSKIVGQEFKENYYMWSRPSSVKYDIFIEDNNGNQTYTNGEKFNGVSSGSQNLAPSNPDLAKRVEEGMTAFLKANPDVKQSEIPADLLTASGSGLDPHISYQSALIQISRIVKYSGLDEAKIKSIVEKNTENKLFGVFGEKVVNVLGVNIDIAKEINKL</sequence>
<dbReference type="PANTHER" id="PTHR30042:SF2">
    <property type="entry name" value="POTASSIUM-TRANSPORTING ATPASE KDPC SUBUNIT"/>
    <property type="match status" value="1"/>
</dbReference>
<evidence type="ECO:0000256" key="2">
    <source>
        <dbReference type="ARBA" id="ARBA00022475"/>
    </source>
</evidence>
<reference evidence="12 13" key="1">
    <citation type="submission" date="2012-01" db="EMBL/GenBank/DDBJ databases">
        <title>The Genome Sequence of Helcococcus kunzii ATCC 51366.</title>
        <authorList>
            <consortium name="The Broad Institute Genome Sequencing Platform"/>
            <person name="Earl A."/>
            <person name="Ward D."/>
            <person name="Feldgarden M."/>
            <person name="Gevers D."/>
            <person name="Huys G."/>
            <person name="Young S.K."/>
            <person name="Zeng Q."/>
            <person name="Gargeya S."/>
            <person name="Fitzgerald M."/>
            <person name="Haas B."/>
            <person name="Abouelleil A."/>
            <person name="Alvarado L."/>
            <person name="Arachchi H.M."/>
            <person name="Berlin A."/>
            <person name="Chapman S.B."/>
            <person name="Gearin G."/>
            <person name="Goldberg J."/>
            <person name="Griggs A."/>
            <person name="Gujja S."/>
            <person name="Hansen M."/>
            <person name="Heiman D."/>
            <person name="Howarth C."/>
            <person name="Larimer J."/>
            <person name="Lui A."/>
            <person name="MacDonald P.J.P."/>
            <person name="McCowen C."/>
            <person name="Montmayeur A."/>
            <person name="Murphy C."/>
            <person name="Neiman D."/>
            <person name="Pearson M."/>
            <person name="Priest M."/>
            <person name="Roberts A."/>
            <person name="Saif S."/>
            <person name="Shea T."/>
            <person name="Sisk P."/>
            <person name="Stolte C."/>
            <person name="Sykes S."/>
            <person name="Wortman J."/>
            <person name="Nusbaum C."/>
            <person name="Birren B."/>
        </authorList>
    </citation>
    <scope>NUCLEOTIDE SEQUENCE [LARGE SCALE GENOMIC DNA]</scope>
    <source>
        <strain evidence="12 13">ATCC 51366</strain>
    </source>
</reference>
<dbReference type="PIRSF" id="PIRSF001296">
    <property type="entry name" value="K_ATPase_KdpC"/>
    <property type="match status" value="1"/>
</dbReference>
<comment type="similarity">
    <text evidence="11">Belongs to the KdpC family.</text>
</comment>
<keyword evidence="3 11" id="KW-0633">Potassium transport</keyword>
<dbReference type="STRING" id="883114.HMPREF9709_00337"/>
<evidence type="ECO:0000256" key="9">
    <source>
        <dbReference type="ARBA" id="ARBA00023065"/>
    </source>
</evidence>
<dbReference type="NCBIfam" id="NF001454">
    <property type="entry name" value="PRK00315.1"/>
    <property type="match status" value="1"/>
</dbReference>
<evidence type="ECO:0000256" key="7">
    <source>
        <dbReference type="ARBA" id="ARBA00022958"/>
    </source>
</evidence>
<keyword evidence="8 11" id="KW-1133">Transmembrane helix</keyword>
<organism evidence="12 13">
    <name type="scientific">Helcococcus kunzii ATCC 51366</name>
    <dbReference type="NCBI Taxonomy" id="883114"/>
    <lineage>
        <taxon>Bacteria</taxon>
        <taxon>Bacillati</taxon>
        <taxon>Bacillota</taxon>
        <taxon>Tissierellia</taxon>
        <taxon>Tissierellales</taxon>
        <taxon>Peptoniphilaceae</taxon>
        <taxon>Helcococcus</taxon>
    </lineage>
</organism>
<protein>
    <recommendedName>
        <fullName evidence="11">Potassium-transporting ATPase KdpC subunit</fullName>
    </recommendedName>
    <alternativeName>
        <fullName evidence="11">ATP phosphohydrolase [potassium-transporting] C chain</fullName>
    </alternativeName>
    <alternativeName>
        <fullName evidence="11">Potassium-binding and translocating subunit C</fullName>
    </alternativeName>
    <alternativeName>
        <fullName evidence="11">Potassium-translocating ATPase C chain</fullName>
    </alternativeName>
</protein>
<dbReference type="RefSeq" id="WP_005397337.1">
    <property type="nucleotide sequence ID" value="NZ_JH601088.1"/>
</dbReference>
<dbReference type="eggNOG" id="COG2156">
    <property type="taxonomic scope" value="Bacteria"/>
</dbReference>
<dbReference type="OrthoDB" id="9809491at2"/>
<comment type="subcellular location">
    <subcellularLocation>
        <location evidence="11">Cell membrane</location>
        <topology evidence="11">Single-pass membrane protein</topology>
    </subcellularLocation>
</comment>
<dbReference type="Proteomes" id="UP000004191">
    <property type="component" value="Unassembled WGS sequence"/>
</dbReference>
<dbReference type="HOGENOM" id="CLU_077094_1_0_9"/>
<keyword evidence="7 11" id="KW-0630">Potassium</keyword>
<comment type="function">
    <text evidence="11">Part of the high-affinity ATP-driven potassium transport (or Kdp) system, which catalyzes the hydrolysis of ATP coupled with the electrogenic transport of potassium into the cytoplasm. This subunit acts as a catalytic chaperone that increases the ATP-binding affinity of the ATP-hydrolyzing subunit KdpB by the formation of a transient KdpB/KdpC/ATP ternary complex.</text>
</comment>
<evidence type="ECO:0000256" key="10">
    <source>
        <dbReference type="ARBA" id="ARBA00023136"/>
    </source>
</evidence>
<comment type="caution">
    <text evidence="12">The sequence shown here is derived from an EMBL/GenBank/DDBJ whole genome shotgun (WGS) entry which is preliminary data.</text>
</comment>
<evidence type="ECO:0000313" key="13">
    <source>
        <dbReference type="Proteomes" id="UP000004191"/>
    </source>
</evidence>
<evidence type="ECO:0000256" key="11">
    <source>
        <dbReference type="HAMAP-Rule" id="MF_00276"/>
    </source>
</evidence>
<evidence type="ECO:0000256" key="8">
    <source>
        <dbReference type="ARBA" id="ARBA00022989"/>
    </source>
</evidence>
<keyword evidence="13" id="KW-1185">Reference proteome</keyword>
<name>H3NLX6_9FIRM</name>
<evidence type="ECO:0000256" key="4">
    <source>
        <dbReference type="ARBA" id="ARBA00022692"/>
    </source>
</evidence>
<keyword evidence="5 11" id="KW-0547">Nucleotide-binding</keyword>
<evidence type="ECO:0000256" key="5">
    <source>
        <dbReference type="ARBA" id="ARBA00022741"/>
    </source>
</evidence>
<keyword evidence="4 11" id="KW-0812">Transmembrane</keyword>
<accession>H3NLX6</accession>
<dbReference type="InterPro" id="IPR003820">
    <property type="entry name" value="KdpC"/>
</dbReference>
<keyword evidence="2 11" id="KW-1003">Cell membrane</keyword>
<dbReference type="GO" id="GO:0005524">
    <property type="term" value="F:ATP binding"/>
    <property type="evidence" value="ECO:0007669"/>
    <property type="project" value="UniProtKB-UniRule"/>
</dbReference>
<keyword evidence="10 11" id="KW-0472">Membrane</keyword>
<dbReference type="NCBIfam" id="TIGR00681">
    <property type="entry name" value="kdpC"/>
    <property type="match status" value="1"/>
</dbReference>
<dbReference type="PANTHER" id="PTHR30042">
    <property type="entry name" value="POTASSIUM-TRANSPORTING ATPASE C CHAIN"/>
    <property type="match status" value="1"/>
</dbReference>
<proteinExistence type="inferred from homology"/>
<evidence type="ECO:0000256" key="6">
    <source>
        <dbReference type="ARBA" id="ARBA00022840"/>
    </source>
</evidence>
<dbReference type="GeneID" id="96998348"/>
<gene>
    <name evidence="11" type="primary">kdpC</name>
    <name evidence="12" type="ORF">HMPREF9709_00337</name>
</gene>
<dbReference type="PATRIC" id="fig|883114.3.peg.331"/>
<evidence type="ECO:0000256" key="1">
    <source>
        <dbReference type="ARBA" id="ARBA00022448"/>
    </source>
</evidence>
<keyword evidence="9 11" id="KW-0406">Ion transport</keyword>
<dbReference type="GO" id="GO:0008556">
    <property type="term" value="F:P-type potassium transmembrane transporter activity"/>
    <property type="evidence" value="ECO:0007669"/>
    <property type="project" value="InterPro"/>
</dbReference>
<dbReference type="HAMAP" id="MF_00276">
    <property type="entry name" value="KdpC"/>
    <property type="match status" value="1"/>
</dbReference>
<dbReference type="Pfam" id="PF02669">
    <property type="entry name" value="KdpC"/>
    <property type="match status" value="1"/>
</dbReference>
<keyword evidence="6 11" id="KW-0067">ATP-binding</keyword>
<dbReference type="EMBL" id="AGEI01000011">
    <property type="protein sequence ID" value="EHR35646.1"/>
    <property type="molecule type" value="Genomic_DNA"/>
</dbReference>
<comment type="subunit">
    <text evidence="11">The system is composed of three essential subunits: KdpA, KdpB and KdpC.</text>
</comment>